<reference evidence="6 7" key="1">
    <citation type="submission" date="2020-03" db="EMBL/GenBank/DDBJ databases">
        <title>WGS of the type strain of Planosporangium spp.</title>
        <authorList>
            <person name="Thawai C."/>
        </authorList>
    </citation>
    <scope>NUCLEOTIDE SEQUENCE [LARGE SCALE GENOMIC DNA]</scope>
    <source>
        <strain evidence="6 7">TBRC 5610</strain>
    </source>
</reference>
<dbReference type="Proteomes" id="UP000722989">
    <property type="component" value="Unassembled WGS sequence"/>
</dbReference>
<dbReference type="RefSeq" id="WP_167924536.1">
    <property type="nucleotide sequence ID" value="NZ_JAATVY010000004.1"/>
</dbReference>
<accession>A0ABX0XUC6</accession>
<evidence type="ECO:0000256" key="3">
    <source>
        <dbReference type="ARBA" id="ARBA00022989"/>
    </source>
</evidence>
<keyword evidence="7" id="KW-1185">Reference proteome</keyword>
<organism evidence="6 7">
    <name type="scientific">Planosporangium thailandense</name>
    <dbReference type="NCBI Taxonomy" id="765197"/>
    <lineage>
        <taxon>Bacteria</taxon>
        <taxon>Bacillati</taxon>
        <taxon>Actinomycetota</taxon>
        <taxon>Actinomycetes</taxon>
        <taxon>Micromonosporales</taxon>
        <taxon>Micromonosporaceae</taxon>
        <taxon>Planosporangium</taxon>
    </lineage>
</organism>
<evidence type="ECO:0000256" key="2">
    <source>
        <dbReference type="ARBA" id="ARBA00022692"/>
    </source>
</evidence>
<evidence type="ECO:0000313" key="7">
    <source>
        <dbReference type="Proteomes" id="UP000722989"/>
    </source>
</evidence>
<sequence>MTTAVFGWLAAAASMSLLWPQVWVSCARRRTEGLSPTATWLAAALPVGWLAYGALIGDGVQVVANTVTGTAAIAILVALLATQPIVRSRKALAAFGWPAVALIVVTGGVAVAAAAVPGLHPQAAAGALGSILAVVAVLSAVPQPLSLLRDRGCDVSGLSPARWWLGLCSGTLWTVYGLSTGQPAVWASSGFGLICTSTVCAFIIRGRRTAPATAAPIAYAVPATAGRPPVPALHVVTADYRRPALRVAA</sequence>
<name>A0ABX0XUC6_9ACTN</name>
<dbReference type="InterPro" id="IPR006603">
    <property type="entry name" value="PQ-loop_rpt"/>
</dbReference>
<keyword evidence="3 5" id="KW-1133">Transmembrane helix</keyword>
<feature type="transmembrane region" description="Helical" evidence="5">
    <location>
        <begin position="62"/>
        <end position="82"/>
    </location>
</feature>
<evidence type="ECO:0000256" key="1">
    <source>
        <dbReference type="ARBA" id="ARBA00004141"/>
    </source>
</evidence>
<feature type="transmembrane region" description="Helical" evidence="5">
    <location>
        <begin position="122"/>
        <end position="141"/>
    </location>
</feature>
<dbReference type="EMBL" id="JAATVY010000004">
    <property type="protein sequence ID" value="NJC69615.1"/>
    <property type="molecule type" value="Genomic_DNA"/>
</dbReference>
<keyword evidence="4 5" id="KW-0472">Membrane</keyword>
<dbReference type="Gene3D" id="1.20.1280.290">
    <property type="match status" value="2"/>
</dbReference>
<feature type="transmembrane region" description="Helical" evidence="5">
    <location>
        <begin position="161"/>
        <end position="178"/>
    </location>
</feature>
<protein>
    <submittedName>
        <fullName evidence="6">PQ-loop repeat-containing protein</fullName>
    </submittedName>
</protein>
<evidence type="ECO:0000256" key="5">
    <source>
        <dbReference type="SAM" id="Phobius"/>
    </source>
</evidence>
<evidence type="ECO:0000313" key="6">
    <source>
        <dbReference type="EMBL" id="NJC69615.1"/>
    </source>
</evidence>
<dbReference type="Pfam" id="PF04193">
    <property type="entry name" value="PQ-loop"/>
    <property type="match status" value="1"/>
</dbReference>
<keyword evidence="2 5" id="KW-0812">Transmembrane</keyword>
<comment type="subcellular location">
    <subcellularLocation>
        <location evidence="1">Membrane</location>
        <topology evidence="1">Multi-pass membrane protein</topology>
    </subcellularLocation>
</comment>
<feature type="transmembrane region" description="Helical" evidence="5">
    <location>
        <begin position="94"/>
        <end position="116"/>
    </location>
</feature>
<feature type="transmembrane region" description="Helical" evidence="5">
    <location>
        <begin position="184"/>
        <end position="204"/>
    </location>
</feature>
<dbReference type="NCBIfam" id="NF037967">
    <property type="entry name" value="SemiSWEET_1"/>
    <property type="match status" value="1"/>
</dbReference>
<gene>
    <name evidence="6" type="ORF">HC031_07760</name>
</gene>
<feature type="transmembrane region" description="Helical" evidence="5">
    <location>
        <begin position="38"/>
        <end position="56"/>
    </location>
</feature>
<comment type="caution">
    <text evidence="6">The sequence shown here is derived from an EMBL/GenBank/DDBJ whole genome shotgun (WGS) entry which is preliminary data.</text>
</comment>
<evidence type="ECO:0000256" key="4">
    <source>
        <dbReference type="ARBA" id="ARBA00023136"/>
    </source>
</evidence>
<feature type="transmembrane region" description="Helical" evidence="5">
    <location>
        <begin position="6"/>
        <end position="26"/>
    </location>
</feature>
<proteinExistence type="predicted"/>